<gene>
    <name evidence="9" type="ORF">BES08_30015</name>
    <name evidence="10" type="ORF">BV97_04389</name>
</gene>
<evidence type="ECO:0000256" key="5">
    <source>
        <dbReference type="ARBA" id="ARBA00023136"/>
    </source>
</evidence>
<organism evidence="10 11">
    <name type="scientific">Novosphingobium resinovorum</name>
    <dbReference type="NCBI Taxonomy" id="158500"/>
    <lineage>
        <taxon>Bacteria</taxon>
        <taxon>Pseudomonadati</taxon>
        <taxon>Pseudomonadota</taxon>
        <taxon>Alphaproteobacteria</taxon>
        <taxon>Sphingomonadales</taxon>
        <taxon>Sphingomonadaceae</taxon>
        <taxon>Novosphingobium</taxon>
    </lineage>
</organism>
<dbReference type="PANTHER" id="PTHR37937">
    <property type="entry name" value="CONJUGATIVE TRANSFER: DNA TRANSPORT"/>
    <property type="match status" value="1"/>
</dbReference>
<dbReference type="RefSeq" id="WP_036528677.1">
    <property type="nucleotide sequence ID" value="NZ_CP017078.1"/>
</dbReference>
<evidence type="ECO:0000256" key="6">
    <source>
        <dbReference type="SAM" id="MobiDB-lite"/>
    </source>
</evidence>
<feature type="compositionally biased region" description="Basic and acidic residues" evidence="6">
    <location>
        <begin position="794"/>
        <end position="803"/>
    </location>
</feature>
<evidence type="ECO:0000259" key="8">
    <source>
        <dbReference type="Pfam" id="PF10412"/>
    </source>
</evidence>
<keyword evidence="5 7" id="KW-0472">Membrane</keyword>
<accession>A0A031JRJ3</accession>
<keyword evidence="3 7" id="KW-0812">Transmembrane</keyword>
<dbReference type="Proteomes" id="UP000094626">
    <property type="component" value="Plasmid pSA3"/>
</dbReference>
<feature type="region of interest" description="Disordered" evidence="6">
    <location>
        <begin position="1"/>
        <end position="35"/>
    </location>
</feature>
<feature type="compositionally biased region" description="Basic and acidic residues" evidence="6">
    <location>
        <begin position="1"/>
        <end position="18"/>
    </location>
</feature>
<protein>
    <submittedName>
        <fullName evidence="9">Conjugal transfer protein TraD</fullName>
    </submittedName>
    <submittedName>
        <fullName evidence="10">Type IV secretory protein VirD4</fullName>
    </submittedName>
</protein>
<evidence type="ECO:0000256" key="4">
    <source>
        <dbReference type="ARBA" id="ARBA00022989"/>
    </source>
</evidence>
<evidence type="ECO:0000256" key="2">
    <source>
        <dbReference type="ARBA" id="ARBA00022475"/>
    </source>
</evidence>
<feature type="compositionally biased region" description="Basic and acidic residues" evidence="6">
    <location>
        <begin position="634"/>
        <end position="643"/>
    </location>
</feature>
<reference evidence="9" key="2">
    <citation type="submission" date="2016-08" db="EMBL/GenBank/DDBJ databases">
        <authorList>
            <person name="Seilhamer J.J."/>
        </authorList>
    </citation>
    <scope>NUCLEOTIDE SEQUENCE [LARGE SCALE GENOMIC DNA]</scope>
    <source>
        <strain evidence="9">SA1</strain>
        <plasmid evidence="9">pSA3</plasmid>
    </source>
</reference>
<evidence type="ECO:0000313" key="11">
    <source>
        <dbReference type="Proteomes" id="UP000024329"/>
    </source>
</evidence>
<dbReference type="AlphaFoldDB" id="A0A031JRJ3"/>
<dbReference type="EMBL" id="CP017078">
    <property type="protein sequence ID" value="AOR81118.1"/>
    <property type="molecule type" value="Genomic_DNA"/>
</dbReference>
<dbReference type="InterPro" id="IPR019476">
    <property type="entry name" value="T4SS_TraD_DNA-bd"/>
</dbReference>
<dbReference type="PATRIC" id="fig|158500.4.peg.4460"/>
<keyword evidence="2" id="KW-1003">Cell membrane</keyword>
<evidence type="ECO:0000313" key="10">
    <source>
        <dbReference type="EMBL" id="EZP77820.1"/>
    </source>
</evidence>
<keyword evidence="12" id="KW-1185">Reference proteome</keyword>
<feature type="compositionally biased region" description="Basic and acidic residues" evidence="6">
    <location>
        <begin position="749"/>
        <end position="766"/>
    </location>
</feature>
<feature type="compositionally biased region" description="Basic and acidic residues" evidence="6">
    <location>
        <begin position="688"/>
        <end position="709"/>
    </location>
</feature>
<name>A0A031JRJ3_9SPHN</name>
<evidence type="ECO:0000313" key="9">
    <source>
        <dbReference type="EMBL" id="AOR81118.1"/>
    </source>
</evidence>
<dbReference type="InterPro" id="IPR027417">
    <property type="entry name" value="P-loop_NTPase"/>
</dbReference>
<proteinExistence type="predicted"/>
<evidence type="ECO:0000256" key="7">
    <source>
        <dbReference type="SAM" id="Phobius"/>
    </source>
</evidence>
<dbReference type="KEGG" id="nre:BES08_30015"/>
<dbReference type="Gene3D" id="3.40.50.300">
    <property type="entry name" value="P-loop containing nucleotide triphosphate hydrolases"/>
    <property type="match status" value="2"/>
</dbReference>
<dbReference type="EMBL" id="JFYZ01000032">
    <property type="protein sequence ID" value="EZP77820.1"/>
    <property type="molecule type" value="Genomic_DNA"/>
</dbReference>
<sequence length="812" mass="90361">MARKDGKKDREDIRDDGRPVPLKHHSARGDTPRNNGNFVRGSQLLNTQVIMWLQGAKMPFLMWLGMFALSYFTILSFTLDENNFQLICMRVLSWLWDWCALDPMKQANLQLPDHTVRHTFMGYVPYVPEVALAWHKAMRGIIGSALIASFATIPSSIWYVDFSRRRGGSIMEERHERGAMLVDRDLLYKEISQHNQTKFVEEAKDLFPDLSAKGVLALPFAARKAAGIHHPYHIAGIPYPHRLEQSHTMLLGTTGTGKTTVLRKHLEQMREREDNAVVFDLTGAYVEAFYHPERDTILNPMDVRCPAWSIFNDCQTYSEFTAAAAALIPSDGGSSEPFWALAARTLFIEMCMKLIEKGQTSNQALADNLMTADLKQVHRHLQKTIADPLTAPEAARMAESIRAVFNTNAQALRFLPDDGKPYSIKQWITGDKAPGSILFITCTYTDLEMNKALLTLWSNLAIHSLMTMKKTRSLRTWFMFDELGALHRLPAIEDGLQTARNFGGAMILGLHSFDKLVQVYGEENARNLSSLARTKLMLAAADLDTAEQCARYIGNREIRQMDEGYSYGYNSTRDASTLTPRKQIEPLVIPDDIMNLPSMHGFVKFPDGFPAARVRLQWQQYPQVAEGFIRRPPNKPDDPDGKVRGGGGKPKGGDDGGRGEYIALSDEEMAARDAPIALAANILSQPSEQDREAQEGRDPNAREALDRMDPGASHSATTRGEAAKGDAVDHNGLDTPERSGIRSNNAVSIRDDQEVASRSSHRDVEVARASSNPLEKDLGVREARDAGVGTDASQSHHHDHPDLGDSGIGMGD</sequence>
<dbReference type="OrthoDB" id="102453at2"/>
<evidence type="ECO:0000256" key="1">
    <source>
        <dbReference type="ARBA" id="ARBA00004651"/>
    </source>
</evidence>
<dbReference type="SUPFAM" id="SSF52540">
    <property type="entry name" value="P-loop containing nucleoside triphosphate hydrolases"/>
    <property type="match status" value="1"/>
</dbReference>
<dbReference type="InterPro" id="IPR051539">
    <property type="entry name" value="T4SS-coupling_protein"/>
</dbReference>
<dbReference type="Proteomes" id="UP000024329">
    <property type="component" value="Unassembled WGS sequence"/>
</dbReference>
<reference evidence="12" key="3">
    <citation type="journal article" date="2017" name="J. Biotechnol.">
        <title>Complete genome sequence of Novosphingobium resinovorum SA1, a versatile xenobiotic-degrading bacterium capable of utilizing sulfanilic acid.</title>
        <authorList>
            <person name="Hegedus B."/>
            <person name="Kos P.B."/>
            <person name="Balint B."/>
            <person name="Maroti G."/>
            <person name="Gan H.M."/>
            <person name="Perei K."/>
            <person name="Rakhely G."/>
        </authorList>
    </citation>
    <scope>NUCLEOTIDE SEQUENCE [LARGE SCALE GENOMIC DNA]</scope>
    <source>
        <strain evidence="12">SA1</strain>
    </source>
</reference>
<dbReference type="Pfam" id="PF10412">
    <property type="entry name" value="TrwB_AAD_bind"/>
    <property type="match status" value="1"/>
</dbReference>
<dbReference type="CDD" id="cd01127">
    <property type="entry name" value="TrwB_TraG_TraD_VirD4"/>
    <property type="match status" value="1"/>
</dbReference>
<feature type="transmembrane region" description="Helical" evidence="7">
    <location>
        <begin position="60"/>
        <end position="79"/>
    </location>
</feature>
<evidence type="ECO:0000256" key="3">
    <source>
        <dbReference type="ARBA" id="ARBA00022692"/>
    </source>
</evidence>
<evidence type="ECO:0000313" key="12">
    <source>
        <dbReference type="Proteomes" id="UP000094626"/>
    </source>
</evidence>
<geneLocation type="plasmid" evidence="9 12">
    <name>pSA3</name>
</geneLocation>
<dbReference type="GO" id="GO:0005886">
    <property type="term" value="C:plasma membrane"/>
    <property type="evidence" value="ECO:0007669"/>
    <property type="project" value="UniProtKB-SubCell"/>
</dbReference>
<dbReference type="eggNOG" id="COG3505">
    <property type="taxonomic scope" value="Bacteria"/>
</dbReference>
<feature type="region of interest" description="Disordered" evidence="6">
    <location>
        <begin position="625"/>
        <end position="660"/>
    </location>
</feature>
<feature type="region of interest" description="Disordered" evidence="6">
    <location>
        <begin position="684"/>
        <end position="812"/>
    </location>
</feature>
<keyword evidence="4 7" id="KW-1133">Transmembrane helix</keyword>
<feature type="domain" description="Type IV secretion system coupling protein TraD DNA-binding" evidence="8">
    <location>
        <begin position="232"/>
        <end position="616"/>
    </location>
</feature>
<feature type="compositionally biased region" description="Basic and acidic residues" evidence="6">
    <location>
        <begin position="774"/>
        <end position="785"/>
    </location>
</feature>
<reference evidence="10 11" key="1">
    <citation type="submission" date="2014-03" db="EMBL/GenBank/DDBJ databases">
        <title>Whole genome sequence of Novosphingobium resinovorum KF1.</title>
        <authorList>
            <person name="Gan H.M."/>
            <person name="Gan H.Y."/>
            <person name="Chew T.H."/>
            <person name="Savka M.A."/>
        </authorList>
    </citation>
    <scope>NUCLEOTIDE SEQUENCE [LARGE SCALE GENOMIC DNA]</scope>
    <source>
        <strain evidence="10 11">KF1</strain>
    </source>
</reference>
<keyword evidence="9" id="KW-0614">Plasmid</keyword>
<feature type="compositionally biased region" description="Basic and acidic residues" evidence="6">
    <location>
        <begin position="721"/>
        <end position="740"/>
    </location>
</feature>
<dbReference type="PANTHER" id="PTHR37937:SF1">
    <property type="entry name" value="CONJUGATIVE TRANSFER: DNA TRANSPORT"/>
    <property type="match status" value="1"/>
</dbReference>
<comment type="subcellular location">
    <subcellularLocation>
        <location evidence="1">Cell membrane</location>
        <topology evidence="1">Multi-pass membrane protein</topology>
    </subcellularLocation>
</comment>